<protein>
    <recommendedName>
        <fullName evidence="3">ABC transporter substrate-binding protein</fullName>
    </recommendedName>
</protein>
<dbReference type="AlphaFoldDB" id="A0A0M2KHW5"/>
<evidence type="ECO:0000313" key="1">
    <source>
        <dbReference type="EMBL" id="KKF36833.1"/>
    </source>
</evidence>
<dbReference type="EMBL" id="JXNU01000003">
    <property type="protein sequence ID" value="KKF36833.1"/>
    <property type="molecule type" value="Genomic_DNA"/>
</dbReference>
<dbReference type="PATRIC" id="fig|65700.7.peg.4401"/>
<dbReference type="STRING" id="65700.SY86_17635"/>
<gene>
    <name evidence="1" type="ORF">SY86_17635</name>
</gene>
<name>A0A0M2KHW5_9GAMM</name>
<keyword evidence="2" id="KW-1185">Reference proteome</keyword>
<organism evidence="1 2">
    <name type="scientific">Erwinia tracheiphila</name>
    <dbReference type="NCBI Taxonomy" id="65700"/>
    <lineage>
        <taxon>Bacteria</taxon>
        <taxon>Pseudomonadati</taxon>
        <taxon>Pseudomonadota</taxon>
        <taxon>Gammaproteobacteria</taxon>
        <taxon>Enterobacterales</taxon>
        <taxon>Erwiniaceae</taxon>
        <taxon>Erwinia</taxon>
    </lineage>
</organism>
<evidence type="ECO:0008006" key="3">
    <source>
        <dbReference type="Google" id="ProtNLM"/>
    </source>
</evidence>
<accession>A0A0M2KHW5</accession>
<sequence>MLLTAQRKDSVNAAKLACEYIFSDAGQINLVRGYACLIRAEQLTLPADVQAKLLPNAEYKNANPIADTQTWDKASKMLPRLWQENVIINMKQ</sequence>
<comment type="caution">
    <text evidence="1">The sequence shown here is derived from an EMBL/GenBank/DDBJ whole genome shotgun (WGS) entry which is preliminary data.</text>
</comment>
<reference evidence="1 2" key="1">
    <citation type="submission" date="2015-01" db="EMBL/GenBank/DDBJ databases">
        <title>Erwinia tracheiphila.</title>
        <authorList>
            <person name="Shapiro L.R."/>
        </authorList>
    </citation>
    <scope>NUCLEOTIDE SEQUENCE [LARGE SCALE GENOMIC DNA]</scope>
    <source>
        <strain evidence="1 2">BuffGH</strain>
    </source>
</reference>
<proteinExistence type="predicted"/>
<evidence type="ECO:0000313" key="2">
    <source>
        <dbReference type="Proteomes" id="UP000033924"/>
    </source>
</evidence>
<dbReference type="Proteomes" id="UP000033924">
    <property type="component" value="Unassembled WGS sequence"/>
</dbReference>